<organism evidence="1">
    <name type="scientific">Hymenolepis diminuta</name>
    <name type="common">Rat tapeworm</name>
    <dbReference type="NCBI Taxonomy" id="6216"/>
    <lineage>
        <taxon>Eukaryota</taxon>
        <taxon>Metazoa</taxon>
        <taxon>Spiralia</taxon>
        <taxon>Lophotrochozoa</taxon>
        <taxon>Platyhelminthes</taxon>
        <taxon>Cestoda</taxon>
        <taxon>Eucestoda</taxon>
        <taxon>Cyclophyllidea</taxon>
        <taxon>Hymenolepididae</taxon>
        <taxon>Hymenolepis</taxon>
    </lineage>
</organism>
<name>A0A0R3SNL6_HYMDI</name>
<protein>
    <submittedName>
        <fullName evidence="1">FERM domain-containing protein</fullName>
    </submittedName>
</protein>
<proteinExistence type="predicted"/>
<dbReference type="WBParaSite" id="HDID_0000653101-mRNA-1">
    <property type="protein sequence ID" value="HDID_0000653101-mRNA-1"/>
    <property type="gene ID" value="HDID_0000653101"/>
</dbReference>
<evidence type="ECO:0000313" key="1">
    <source>
        <dbReference type="WBParaSite" id="HDID_0000653101-mRNA-1"/>
    </source>
</evidence>
<dbReference type="AlphaFoldDB" id="A0A0R3SNL6"/>
<accession>A0A0R3SNL6</accession>
<reference evidence="1" key="1">
    <citation type="submission" date="2017-02" db="UniProtKB">
        <authorList>
            <consortium name="WormBaseParasite"/>
        </authorList>
    </citation>
    <scope>IDENTIFICATION</scope>
</reference>
<sequence length="45" mass="5249">LGLLAVEFYFDDIERDLVAKVCLHSLFPQPKSLYQPHTILFPNLF</sequence>